<dbReference type="InterPro" id="IPR042047">
    <property type="entry name" value="SleB_dom1"/>
</dbReference>
<dbReference type="GO" id="GO:0016787">
    <property type="term" value="F:hydrolase activity"/>
    <property type="evidence" value="ECO:0007669"/>
    <property type="project" value="UniProtKB-KW"/>
</dbReference>
<feature type="domain" description="Cell wall hydrolase SleB" evidence="2">
    <location>
        <begin position="267"/>
        <end position="377"/>
    </location>
</feature>
<comment type="caution">
    <text evidence="3">The sequence shown here is derived from an EMBL/GenBank/DDBJ whole genome shotgun (WGS) entry which is preliminary data.</text>
</comment>
<dbReference type="Proteomes" id="UP000602124">
    <property type="component" value="Unassembled WGS sequence"/>
</dbReference>
<sequence>MAFVAPVAYICLAGSAVGPASFDLGDAGLPNQDQAVAIAVAKASLTYSGVDPVITGSVNHLFESSSFTGPNRAEKTDRVRPAADAVAIAQSFQQARMQIAALRGPADPAALSQTSIADAGADETADAGPRMSVASLAPAGAPTAPGQSAETDGVTGPRMSTASMYAPASAAPAEAEEAQTRVDVAAVHPNAASALDAIARIAPKADGETLTDVTMPVSVPEQLAYARANTPATEDLMTGGMATGETMNVSDKELWCLATAIYFEARGETYRGQVAVAQVVLNRVKDHRYPDTICGVVFQNQNKRNACQFSFACDGIPETVTERRPWEQAEDIAAKITKGEIYLTEVGDATHYHATYVRPAWAPRMTKVTQVGLHVFYKFKRGWLFG</sequence>
<feature type="region of interest" description="Disordered" evidence="1">
    <location>
        <begin position="135"/>
        <end position="177"/>
    </location>
</feature>
<evidence type="ECO:0000256" key="1">
    <source>
        <dbReference type="SAM" id="MobiDB-lite"/>
    </source>
</evidence>
<accession>A0A934IQH0</accession>
<dbReference type="AlphaFoldDB" id="A0A934IQH0"/>
<organism evidence="3 4">
    <name type="scientific">Devosia sediminis</name>
    <dbReference type="NCBI Taxonomy" id="2798801"/>
    <lineage>
        <taxon>Bacteria</taxon>
        <taxon>Pseudomonadati</taxon>
        <taxon>Pseudomonadota</taxon>
        <taxon>Alphaproteobacteria</taxon>
        <taxon>Hyphomicrobiales</taxon>
        <taxon>Devosiaceae</taxon>
        <taxon>Devosia</taxon>
    </lineage>
</organism>
<proteinExistence type="predicted"/>
<keyword evidence="3" id="KW-0378">Hydrolase</keyword>
<reference evidence="3" key="1">
    <citation type="submission" date="2020-12" db="EMBL/GenBank/DDBJ databases">
        <title>Devosia sp. MSA67 isolated from Mo River.</title>
        <authorList>
            <person name="Ma F."/>
            <person name="Zi Z."/>
        </authorList>
    </citation>
    <scope>NUCLEOTIDE SEQUENCE</scope>
    <source>
        <strain evidence="3">MSA67</strain>
    </source>
</reference>
<evidence type="ECO:0000313" key="4">
    <source>
        <dbReference type="Proteomes" id="UP000602124"/>
    </source>
</evidence>
<protein>
    <submittedName>
        <fullName evidence="3">Cell wall hydrolase</fullName>
    </submittedName>
</protein>
<dbReference type="Pfam" id="PF07486">
    <property type="entry name" value="Hydrolase_2"/>
    <property type="match status" value="1"/>
</dbReference>
<evidence type="ECO:0000313" key="3">
    <source>
        <dbReference type="EMBL" id="MBJ3784943.1"/>
    </source>
</evidence>
<evidence type="ECO:0000259" key="2">
    <source>
        <dbReference type="Pfam" id="PF07486"/>
    </source>
</evidence>
<dbReference type="Gene3D" id="1.10.10.2520">
    <property type="entry name" value="Cell wall hydrolase SleB, domain 1"/>
    <property type="match status" value="1"/>
</dbReference>
<gene>
    <name evidence="3" type="ORF">JEQ47_09450</name>
</gene>
<name>A0A934IQH0_9HYPH</name>
<keyword evidence="4" id="KW-1185">Reference proteome</keyword>
<dbReference type="EMBL" id="JAEKMH010000002">
    <property type="protein sequence ID" value="MBJ3784943.1"/>
    <property type="molecule type" value="Genomic_DNA"/>
</dbReference>
<dbReference type="RefSeq" id="WP_198876155.1">
    <property type="nucleotide sequence ID" value="NZ_JAEKMH010000002.1"/>
</dbReference>
<dbReference type="InterPro" id="IPR011105">
    <property type="entry name" value="Cell_wall_hydrolase_SleB"/>
</dbReference>